<protein>
    <submittedName>
        <fullName evidence="1">3-deoxy-manno-octulosonate cytidylyltransferase</fullName>
    </submittedName>
</protein>
<dbReference type="EMBL" id="BAVR01000010">
    <property type="protein sequence ID" value="GAE87795.1"/>
    <property type="molecule type" value="Genomic_DNA"/>
</dbReference>
<dbReference type="PANTHER" id="PTHR42866">
    <property type="entry name" value="3-DEOXY-MANNO-OCTULOSONATE CYTIDYLYLTRANSFERASE"/>
    <property type="match status" value="1"/>
</dbReference>
<keyword evidence="1" id="KW-0808">Transferase</keyword>
<evidence type="ECO:0000313" key="1">
    <source>
        <dbReference type="EMBL" id="GAE87795.1"/>
    </source>
</evidence>
<dbReference type="GO" id="GO:0005829">
    <property type="term" value="C:cytosol"/>
    <property type="evidence" value="ECO:0007669"/>
    <property type="project" value="TreeGrafter"/>
</dbReference>
<keyword evidence="2" id="KW-1185">Reference proteome</keyword>
<dbReference type="Gene3D" id="3.90.550.10">
    <property type="entry name" value="Spore Coat Polysaccharide Biosynthesis Protein SpsA, Chain A"/>
    <property type="match status" value="1"/>
</dbReference>
<gene>
    <name evidence="1" type="ORF">JCM21531_1194</name>
</gene>
<sequence>MKTGAIVQTRMGSTRLPGKVMLDLCGKPVIEHVIDRLKLSKLLDEIIIATTALEMDKVIVEQAKKNGVKWFCGSEDDVLSRYYYAAKENDLDTVIRITSDCPLIDPVLLDKVVEFYTSNNYILVTNAGNDLTQRTFPRDLMLRCFPLKYWKMPFIMQQKAIRESMLLLICMKAMKKIYTTLKMIRIILTLGGRWIQAKTLS</sequence>
<dbReference type="InterPro" id="IPR029044">
    <property type="entry name" value="Nucleotide-diphossugar_trans"/>
</dbReference>
<proteinExistence type="predicted"/>
<dbReference type="AlphaFoldDB" id="W4V2U6"/>
<dbReference type="STRING" id="1294263.JCM21531_1194"/>
<name>W4V2U6_9FIRM</name>
<dbReference type="InterPro" id="IPR003329">
    <property type="entry name" value="Cytidylyl_trans"/>
</dbReference>
<dbReference type="PANTHER" id="PTHR42866:SF1">
    <property type="entry name" value="SPORE COAT POLYSACCHARIDE BIOSYNTHESIS PROTEIN SPSF"/>
    <property type="match status" value="1"/>
</dbReference>
<dbReference type="Pfam" id="PF02348">
    <property type="entry name" value="CTP_transf_3"/>
    <property type="match status" value="1"/>
</dbReference>
<organism evidence="1 2">
    <name type="scientific">Acetivibrio straminisolvens JCM 21531</name>
    <dbReference type="NCBI Taxonomy" id="1294263"/>
    <lineage>
        <taxon>Bacteria</taxon>
        <taxon>Bacillati</taxon>
        <taxon>Bacillota</taxon>
        <taxon>Clostridia</taxon>
        <taxon>Eubacteriales</taxon>
        <taxon>Oscillospiraceae</taxon>
        <taxon>Acetivibrio</taxon>
    </lineage>
</organism>
<keyword evidence="1" id="KW-0548">Nucleotidyltransferase</keyword>
<dbReference type="Proteomes" id="UP000019109">
    <property type="component" value="Unassembled WGS sequence"/>
</dbReference>
<accession>W4V2U6</accession>
<comment type="caution">
    <text evidence="1">The sequence shown here is derived from an EMBL/GenBank/DDBJ whole genome shotgun (WGS) entry which is preliminary data.</text>
</comment>
<dbReference type="GO" id="GO:0016779">
    <property type="term" value="F:nucleotidyltransferase activity"/>
    <property type="evidence" value="ECO:0007669"/>
    <property type="project" value="UniProtKB-KW"/>
</dbReference>
<dbReference type="SUPFAM" id="SSF53448">
    <property type="entry name" value="Nucleotide-diphospho-sugar transferases"/>
    <property type="match status" value="1"/>
</dbReference>
<evidence type="ECO:0000313" key="2">
    <source>
        <dbReference type="Proteomes" id="UP000019109"/>
    </source>
</evidence>
<reference evidence="1" key="1">
    <citation type="journal article" date="2014" name="Genome Announc.">
        <title>Draft Genome Sequence of Clostridium straminisolvens Strain JCM 21531T, Isolated from a Cellulose-Degrading Bacterial Community.</title>
        <authorList>
            <person name="Yuki M."/>
            <person name="Oshima K."/>
            <person name="Suda W."/>
            <person name="Sakamoto M."/>
            <person name="Kitamura K."/>
            <person name="Iida T."/>
            <person name="Hattori M."/>
            <person name="Ohkuma M."/>
        </authorList>
    </citation>
    <scope>NUCLEOTIDE SEQUENCE [LARGE SCALE GENOMIC DNA]</scope>
    <source>
        <strain evidence="1">JCM 21531</strain>
    </source>
</reference>